<dbReference type="InterPro" id="IPR029044">
    <property type="entry name" value="Nucleotide-diphossugar_trans"/>
</dbReference>
<dbReference type="EMBL" id="CP065666">
    <property type="protein sequence ID" value="QPS03802.1"/>
    <property type="molecule type" value="Genomic_DNA"/>
</dbReference>
<name>A0A7T2RVH5_ACIJO</name>
<evidence type="ECO:0000313" key="3">
    <source>
        <dbReference type="Proteomes" id="UP000595107"/>
    </source>
</evidence>
<keyword evidence="1" id="KW-0472">Membrane</keyword>
<gene>
    <name evidence="2" type="ORF">I6G67_16780</name>
</gene>
<dbReference type="Gene3D" id="3.90.550.20">
    <property type="match status" value="1"/>
</dbReference>
<dbReference type="AlphaFoldDB" id="A0A7T2RVH5"/>
<dbReference type="Pfam" id="PF05704">
    <property type="entry name" value="Caps_synth"/>
    <property type="match status" value="1"/>
</dbReference>
<reference evidence="2 3" key="1">
    <citation type="submission" date="2020-12" db="EMBL/GenBank/DDBJ databases">
        <title>FDA dAtabase for Regulatory Grade micrObial Sequences (FDA-ARGOS): Supporting development and validation of Infectious Disease Dx tests.</title>
        <authorList>
            <person name="Sproer C."/>
            <person name="Gronow S."/>
            <person name="Severitt S."/>
            <person name="Schroder I."/>
            <person name="Tallon L."/>
            <person name="Sadzewicz L."/>
            <person name="Zhao X."/>
            <person name="Boylan J."/>
            <person name="Ott S."/>
            <person name="Bowen H."/>
            <person name="Vavikolanu K."/>
            <person name="Mehta A."/>
            <person name="Aluvathingal J."/>
            <person name="Nadendla S."/>
            <person name="Lowell S."/>
            <person name="Myers T."/>
            <person name="Yan Y."/>
            <person name="Sichtig H."/>
        </authorList>
    </citation>
    <scope>NUCLEOTIDE SEQUENCE [LARGE SCALE GENOMIC DNA]</scope>
    <source>
        <strain evidence="2 3">FDAARGOS_910</strain>
    </source>
</reference>
<dbReference type="SUPFAM" id="SSF53448">
    <property type="entry name" value="Nucleotide-diphospho-sugar transferases"/>
    <property type="match status" value="1"/>
</dbReference>
<evidence type="ECO:0008006" key="4">
    <source>
        <dbReference type="Google" id="ProtNLM"/>
    </source>
</evidence>
<sequence length="338" mass="40389">MYILKCIKKISKLDIKMLVLFLELKMKKIKLLRTIVAPIYWFVLCWYRSIFGYSQQEKWVYQNENNKLSNNSFPKIIWIYWDSAERNFLVERCISQVRKLCPDYDITILNRKNVIEYVDLSKINYELTQATLSDYIRLALLRKYGGVWMDASVFLLQDLFWVEKNIKNFSTLLFYTDLCTLDQNNPVCESWFIAAKKNNDFINDWFLEFELCVTSSNPYLYYKDYFNKKDIIQKIPNTDYLMIYVAAEIVKSKKKYDIVYLNSKSTGHYYNYKFCANGWFIARNLLFKDKRKVYNPKLIKFTSDIRDYINKYLEKGNYDVNSVVGSSGFNKGSSVDEK</sequence>
<organism evidence="2 3">
    <name type="scientific">Acinetobacter johnsonii</name>
    <dbReference type="NCBI Taxonomy" id="40214"/>
    <lineage>
        <taxon>Bacteria</taxon>
        <taxon>Pseudomonadati</taxon>
        <taxon>Pseudomonadota</taxon>
        <taxon>Gammaproteobacteria</taxon>
        <taxon>Moraxellales</taxon>
        <taxon>Moraxellaceae</taxon>
        <taxon>Acinetobacter</taxon>
    </lineage>
</organism>
<keyword evidence="1" id="KW-0812">Transmembrane</keyword>
<dbReference type="InterPro" id="IPR008441">
    <property type="entry name" value="AfumC-like_glycosyl_Trfase"/>
</dbReference>
<proteinExistence type="predicted"/>
<keyword evidence="1" id="KW-1133">Transmembrane helix</keyword>
<dbReference type="Proteomes" id="UP000595107">
    <property type="component" value="Chromosome"/>
</dbReference>
<accession>A0A7T2RVH5</accession>
<evidence type="ECO:0000313" key="2">
    <source>
        <dbReference type="EMBL" id="QPS03802.1"/>
    </source>
</evidence>
<evidence type="ECO:0000256" key="1">
    <source>
        <dbReference type="SAM" id="Phobius"/>
    </source>
</evidence>
<feature type="transmembrane region" description="Helical" evidence="1">
    <location>
        <begin position="31"/>
        <end position="49"/>
    </location>
</feature>
<protein>
    <recommendedName>
        <fullName evidence="4">Mannosyltransferase OCH1 and related enzymes</fullName>
    </recommendedName>
</protein>
<dbReference type="GO" id="GO:0016757">
    <property type="term" value="F:glycosyltransferase activity"/>
    <property type="evidence" value="ECO:0007669"/>
    <property type="project" value="InterPro"/>
</dbReference>